<proteinExistence type="evidence at transcript level"/>
<name>E8Z6G3_PFIPI</name>
<evidence type="ECO:0000313" key="2">
    <source>
        <dbReference type="EMBL" id="ACU45043.1"/>
    </source>
</evidence>
<protein>
    <submittedName>
        <fullName evidence="2">Uncharacterized protein</fullName>
    </submittedName>
</protein>
<feature type="region of interest" description="Disordered" evidence="1">
    <location>
        <begin position="35"/>
        <end position="55"/>
    </location>
</feature>
<organism evidence="2">
    <name type="scientific">Pfiesteria piscicida</name>
    <name type="common">Phantom dinoflagellate</name>
    <dbReference type="NCBI Taxonomy" id="71001"/>
    <lineage>
        <taxon>Eukaryota</taxon>
        <taxon>Sar</taxon>
        <taxon>Alveolata</taxon>
        <taxon>Dinophyceae</taxon>
        <taxon>Peridiniales</taxon>
        <taxon>Pfiesteriaceae</taxon>
        <taxon>Pfiesteria</taxon>
    </lineage>
</organism>
<accession>E8Z6G3</accession>
<dbReference type="AlphaFoldDB" id="E8Z6G3"/>
<reference evidence="2" key="2">
    <citation type="book" date="2010" name="PROCEEDINGS OF 13TH INTERNATIONAL CONFERENCE ON HARMFUL ALGAE" publisher="International Society For The Study of Harmful Algae" city="Hong Kong, China">
        <title>Dinoflagellate meta-transcriptomics enabled by spliced leader.</title>
        <editorList>
            <person name="Unknown A."/>
        </editorList>
        <authorList>
            <person name="Lin S."/>
            <person name="Zhang H."/>
        </authorList>
    </citation>
    <scope>NUCLEOTIDE SEQUENCE</scope>
    <source>
        <strain evidence="2">CCMP1831</strain>
    </source>
</reference>
<dbReference type="EMBL" id="FJ599991">
    <property type="protein sequence ID" value="ACU45043.1"/>
    <property type="molecule type" value="mRNA"/>
</dbReference>
<evidence type="ECO:0000256" key="1">
    <source>
        <dbReference type="SAM" id="MobiDB-lite"/>
    </source>
</evidence>
<reference evidence="2" key="1">
    <citation type="submission" date="2008-12" db="EMBL/GenBank/DDBJ databases">
        <authorList>
            <person name="Zhang H."/>
            <person name="Lin S."/>
        </authorList>
    </citation>
    <scope>NUCLEOTIDE SEQUENCE</scope>
    <source>
        <strain evidence="2">CCMP1831</strain>
    </source>
</reference>
<sequence length="55" mass="6252">MDVINHSFPVTRMSSRLNDGINSSSSVVNCWRSRNKNRQETSASKKVLLPRGMCR</sequence>